<dbReference type="Gene3D" id="2.140.10.30">
    <property type="entry name" value="Dipeptidylpeptidase IV, N-terminal domain"/>
    <property type="match status" value="1"/>
</dbReference>
<dbReference type="SUPFAM" id="SSF82171">
    <property type="entry name" value="DPP6 N-terminal domain-like"/>
    <property type="match status" value="1"/>
</dbReference>
<dbReference type="OrthoDB" id="9812921at2"/>
<dbReference type="AlphaFoldDB" id="A0A517XSN4"/>
<dbReference type="InterPro" id="IPR050278">
    <property type="entry name" value="Serine_Prot_S9B/DPPIV"/>
</dbReference>
<dbReference type="EMBL" id="CP036273">
    <property type="protein sequence ID" value="QDU20508.1"/>
    <property type="molecule type" value="Genomic_DNA"/>
</dbReference>
<evidence type="ECO:0000313" key="5">
    <source>
        <dbReference type="Proteomes" id="UP000319576"/>
    </source>
</evidence>
<feature type="domain" description="Peptidase S9 prolyl oligopeptidase catalytic" evidence="2">
    <location>
        <begin position="584"/>
        <end position="770"/>
    </location>
</feature>
<dbReference type="GO" id="GO:0006508">
    <property type="term" value="P:proteolysis"/>
    <property type="evidence" value="ECO:0007669"/>
    <property type="project" value="InterPro"/>
</dbReference>
<keyword evidence="5" id="KW-1185">Reference proteome</keyword>
<evidence type="ECO:0000259" key="2">
    <source>
        <dbReference type="Pfam" id="PF00326"/>
    </source>
</evidence>
<dbReference type="PANTHER" id="PTHR11731">
    <property type="entry name" value="PROTEASE FAMILY S9B,C DIPEPTIDYL-PEPTIDASE IV-RELATED"/>
    <property type="match status" value="1"/>
</dbReference>
<evidence type="ECO:0000313" key="4">
    <source>
        <dbReference type="EMBL" id="QDU20508.1"/>
    </source>
</evidence>
<dbReference type="Gene3D" id="3.40.50.1820">
    <property type="entry name" value="alpha/beta hydrolase"/>
    <property type="match status" value="1"/>
</dbReference>
<dbReference type="EC" id="3.4.14.12" evidence="4"/>
<feature type="domain" description="Dipeptidylpeptidase IV N-terminal" evidence="3">
    <location>
        <begin position="198"/>
        <end position="496"/>
    </location>
</feature>
<dbReference type="KEGG" id="uli:ETAA1_24600"/>
<dbReference type="Pfam" id="PF00930">
    <property type="entry name" value="DPPIV_N"/>
    <property type="match status" value="1"/>
</dbReference>
<gene>
    <name evidence="4" type="primary">ptpA_7</name>
    <name evidence="4" type="ORF">ETAA1_24600</name>
</gene>
<dbReference type="Pfam" id="PF00326">
    <property type="entry name" value="Peptidase_S9"/>
    <property type="match status" value="1"/>
</dbReference>
<accession>A0A517XSN4</accession>
<feature type="chain" id="PRO_5022048722" evidence="1">
    <location>
        <begin position="25"/>
        <end position="787"/>
    </location>
</feature>
<keyword evidence="1" id="KW-0732">Signal</keyword>
<protein>
    <submittedName>
        <fullName evidence="4">Prolyl tripeptidyl peptidase</fullName>
        <ecNumber evidence="4">3.4.14.12</ecNumber>
    </submittedName>
</protein>
<dbReference type="PANTHER" id="PTHR11731:SF118">
    <property type="entry name" value="BLR1971 PROTEIN"/>
    <property type="match status" value="1"/>
</dbReference>
<keyword evidence="4" id="KW-0378">Hydrolase</keyword>
<dbReference type="Proteomes" id="UP000319576">
    <property type="component" value="Chromosome"/>
</dbReference>
<dbReference type="InterPro" id="IPR029058">
    <property type="entry name" value="AB_hydrolase_fold"/>
</dbReference>
<evidence type="ECO:0000259" key="3">
    <source>
        <dbReference type="Pfam" id="PF00930"/>
    </source>
</evidence>
<proteinExistence type="predicted"/>
<name>A0A517XSN4_9BACT</name>
<dbReference type="RefSeq" id="WP_145238176.1">
    <property type="nucleotide sequence ID" value="NZ_CP036273.1"/>
</dbReference>
<dbReference type="GO" id="GO:0008236">
    <property type="term" value="F:serine-type peptidase activity"/>
    <property type="evidence" value="ECO:0007669"/>
    <property type="project" value="InterPro"/>
</dbReference>
<reference evidence="4 5" key="1">
    <citation type="submission" date="2019-02" db="EMBL/GenBank/DDBJ databases">
        <title>Deep-cultivation of Planctomycetes and their phenomic and genomic characterization uncovers novel biology.</title>
        <authorList>
            <person name="Wiegand S."/>
            <person name="Jogler M."/>
            <person name="Boedeker C."/>
            <person name="Pinto D."/>
            <person name="Vollmers J."/>
            <person name="Rivas-Marin E."/>
            <person name="Kohn T."/>
            <person name="Peeters S.H."/>
            <person name="Heuer A."/>
            <person name="Rast P."/>
            <person name="Oberbeckmann S."/>
            <person name="Bunk B."/>
            <person name="Jeske O."/>
            <person name="Meyerdierks A."/>
            <person name="Storesund J.E."/>
            <person name="Kallscheuer N."/>
            <person name="Luecker S."/>
            <person name="Lage O.M."/>
            <person name="Pohl T."/>
            <person name="Merkel B.J."/>
            <person name="Hornburger P."/>
            <person name="Mueller R.-W."/>
            <person name="Bruemmer F."/>
            <person name="Labrenz M."/>
            <person name="Spormann A.M."/>
            <person name="Op den Camp H."/>
            <person name="Overmann J."/>
            <person name="Amann R."/>
            <person name="Jetten M.S.M."/>
            <person name="Mascher T."/>
            <person name="Medema M.H."/>
            <person name="Devos D.P."/>
            <person name="Kaster A.-K."/>
            <person name="Ovreas L."/>
            <person name="Rohde M."/>
            <person name="Galperin M.Y."/>
            <person name="Jogler C."/>
        </authorList>
    </citation>
    <scope>NUCLEOTIDE SEQUENCE [LARGE SCALE GENOMIC DNA]</scope>
    <source>
        <strain evidence="4 5">ETA_A1</strain>
    </source>
</reference>
<evidence type="ECO:0000256" key="1">
    <source>
        <dbReference type="SAM" id="SignalP"/>
    </source>
</evidence>
<sequence length="787" mass="87133" precursor="true">MTRRLAPLLLPAVLAVVVARPLPAADPLPRFVPTPADLKDADRRAALPPTPGRAYRDKVTPNWFAEGTKFWYRNDLKAGTKEFVLVDATKGTRRPAFDHAKLAAGLSKAAGKEYAAERLPFQSITLDDAVTRVRFQLRDDEWTCDLTSYVCAKQAAPPGGCDEPAPAPVVEMPDPLFPDGPVIAPDPFAVVAQQQPPRKSAEARSPDRKWTAVIRDANVVLRDADGKDTPLTKDGKDGANYGMLSWAPDSKALVAWRIEPGEKKEVYFVESSPKAGGRAVLHTRSYPQPGDKFTRFEPHLFDPATGKELKTDAPAVDFGVPNVRWAKDGERFTYEKVDRGHQRHRLVAVTAATGATRNLIDEKSDTFVWTQHFDGFNFAAVTWLTKSAEIIHATEKSGWRHLYLLDAATGEQKAAITSGEYVVRGIDRIDEDARQVWFRAGGKNAGEDPYHVHHYRVNFDGTGLVALTAGNGTHAVQFSPDRRFLIDTYSRVDAPPVTELRGCADGTLVCRLEAADVTELAEVALPEVFHAKGRDGTTDIWGLICKPRNFDPEKRYPVVEYIYAGPHGSHVPKAYRALPWHRALTDLGFVVVQIDGMGTANRSKAFHDVCWKNLKDAGFPDRVRWHKAVAAKYAWYDAERVGIYGTSAGGQNAMGALLFHGDFYRAAMAACGCHDNRLDKSSWNEQWMGYPVGPHYAACSNVDNAHRLRGRLLLIVGEMDTNVPPESTFRVADALVKANKDFELLVVPGLGHSDGGAYGRRRTQDFFVRHLHGVEPPDRNRAELPRR</sequence>
<organism evidence="4 5">
    <name type="scientific">Urbifossiella limnaea</name>
    <dbReference type="NCBI Taxonomy" id="2528023"/>
    <lineage>
        <taxon>Bacteria</taxon>
        <taxon>Pseudomonadati</taxon>
        <taxon>Planctomycetota</taxon>
        <taxon>Planctomycetia</taxon>
        <taxon>Gemmatales</taxon>
        <taxon>Gemmataceae</taxon>
        <taxon>Urbifossiella</taxon>
    </lineage>
</organism>
<dbReference type="InterPro" id="IPR002469">
    <property type="entry name" value="Peptidase_S9B_N"/>
</dbReference>
<dbReference type="SUPFAM" id="SSF53474">
    <property type="entry name" value="alpha/beta-Hydrolases"/>
    <property type="match status" value="1"/>
</dbReference>
<feature type="signal peptide" evidence="1">
    <location>
        <begin position="1"/>
        <end position="24"/>
    </location>
</feature>
<dbReference type="InterPro" id="IPR001375">
    <property type="entry name" value="Peptidase_S9_cat"/>
</dbReference>